<reference evidence="4 5" key="1">
    <citation type="journal article" date="2016" name="Nat. Commun.">
        <title>Thousands of microbial genomes shed light on interconnected biogeochemical processes in an aquifer system.</title>
        <authorList>
            <person name="Anantharaman K."/>
            <person name="Brown C.T."/>
            <person name="Hug L.A."/>
            <person name="Sharon I."/>
            <person name="Castelle C.J."/>
            <person name="Probst A.J."/>
            <person name="Thomas B.C."/>
            <person name="Singh A."/>
            <person name="Wilkins M.J."/>
            <person name="Karaoz U."/>
            <person name="Brodie E.L."/>
            <person name="Williams K.H."/>
            <person name="Hubbard S.S."/>
            <person name="Banfield J.F."/>
        </authorList>
    </citation>
    <scope>NUCLEOTIDE SEQUENCE [LARGE SCALE GENOMIC DNA]</scope>
</reference>
<dbReference type="NCBIfam" id="TIGR00040">
    <property type="entry name" value="yfcE"/>
    <property type="match status" value="1"/>
</dbReference>
<evidence type="ECO:0000313" key="5">
    <source>
        <dbReference type="Proteomes" id="UP000177876"/>
    </source>
</evidence>
<accession>A0A1F2WFV1</accession>
<dbReference type="CDD" id="cd00841">
    <property type="entry name" value="MPP_YfcE"/>
    <property type="match status" value="1"/>
</dbReference>
<dbReference type="NCBIfam" id="NF006988">
    <property type="entry name" value="PRK09453.1"/>
    <property type="match status" value="1"/>
</dbReference>
<dbReference type="EC" id="3.1.4.-" evidence="2"/>
<dbReference type="InterPro" id="IPR029052">
    <property type="entry name" value="Metallo-depent_PP-like"/>
</dbReference>
<dbReference type="GO" id="GO:0016787">
    <property type="term" value="F:hydrolase activity"/>
    <property type="evidence" value="ECO:0007669"/>
    <property type="project" value="UniProtKB-UniRule"/>
</dbReference>
<comment type="caution">
    <text evidence="4">The sequence shown here is derived from an EMBL/GenBank/DDBJ whole genome shotgun (WGS) entry which is preliminary data.</text>
</comment>
<dbReference type="AlphaFoldDB" id="A0A1F2WFV1"/>
<dbReference type="GO" id="GO:0046872">
    <property type="term" value="F:metal ion binding"/>
    <property type="evidence" value="ECO:0007669"/>
    <property type="project" value="UniProtKB-KW"/>
</dbReference>
<dbReference type="Gene3D" id="3.60.21.10">
    <property type="match status" value="1"/>
</dbReference>
<organism evidence="4 5">
    <name type="scientific">Candidatus Solincola sediminis</name>
    <dbReference type="NCBI Taxonomy" id="1797199"/>
    <lineage>
        <taxon>Bacteria</taxon>
        <taxon>Bacillati</taxon>
        <taxon>Actinomycetota</taxon>
        <taxon>Candidatus Geothermincolia</taxon>
        <taxon>Candidatus Geothermincolales</taxon>
        <taxon>Candidatus Geothermincolaceae</taxon>
        <taxon>Candidatus Solincola</taxon>
    </lineage>
</organism>
<comment type="cofactor">
    <cofactor evidence="2">
        <name>a divalent metal cation</name>
        <dbReference type="ChEBI" id="CHEBI:60240"/>
    </cofactor>
</comment>
<feature type="domain" description="Calcineurin-like phosphoesterase" evidence="3">
    <location>
        <begin position="1"/>
        <end position="162"/>
    </location>
</feature>
<gene>
    <name evidence="4" type="ORF">A2Y75_05995</name>
</gene>
<dbReference type="Pfam" id="PF12850">
    <property type="entry name" value="Metallophos_2"/>
    <property type="match status" value="1"/>
</dbReference>
<dbReference type="InterPro" id="IPR041802">
    <property type="entry name" value="MPP_YfcE"/>
</dbReference>
<evidence type="ECO:0000256" key="1">
    <source>
        <dbReference type="ARBA" id="ARBA00008950"/>
    </source>
</evidence>
<dbReference type="Proteomes" id="UP000177876">
    <property type="component" value="Unassembled WGS sequence"/>
</dbReference>
<evidence type="ECO:0000313" key="4">
    <source>
        <dbReference type="EMBL" id="OFW55724.1"/>
    </source>
</evidence>
<dbReference type="STRING" id="1797197.A2Y75_05995"/>
<dbReference type="InterPro" id="IPR024654">
    <property type="entry name" value="Calcineurin-like_PHP_lpxH"/>
</dbReference>
<sequence length="186" mass="19929">MKVGLISDTHGDVAAWRQALALFESCDLILHAGDHLYHGVFNPILKDYDPKRLADEMNQCPIPILHARGNCDSDVDQLAIADPIMSPYVLCEVDGLKIMVTHGDGMGDAGLVEMATGYSVQLLVRGHTHIHGVWNHGSLLVCNPGSPSLPTGNEIPSVGVLENGIVSILDLRNGGKLLNLQVPALD</sequence>
<dbReference type="InterPro" id="IPR053193">
    <property type="entry name" value="MetalloPDE_YfcE-like"/>
</dbReference>
<comment type="similarity">
    <text evidence="1 2">Belongs to the metallophosphoesterase superfamily. YfcE family.</text>
</comment>
<keyword evidence="2" id="KW-0479">Metal-binding</keyword>
<dbReference type="EMBL" id="MELK01000052">
    <property type="protein sequence ID" value="OFW55724.1"/>
    <property type="molecule type" value="Genomic_DNA"/>
</dbReference>
<proteinExistence type="inferred from homology"/>
<dbReference type="InterPro" id="IPR000979">
    <property type="entry name" value="Phosphodiesterase_MJ0936/Vps29"/>
</dbReference>
<dbReference type="SUPFAM" id="SSF56300">
    <property type="entry name" value="Metallo-dependent phosphatases"/>
    <property type="match status" value="1"/>
</dbReference>
<dbReference type="PANTHER" id="PTHR43165">
    <property type="entry name" value="METALLOPHOSPHOESTERASE"/>
    <property type="match status" value="1"/>
</dbReference>
<evidence type="ECO:0000256" key="2">
    <source>
        <dbReference type="RuleBase" id="RU362039"/>
    </source>
</evidence>
<protein>
    <recommendedName>
        <fullName evidence="2">Phosphoesterase</fullName>
        <ecNumber evidence="2">3.1.4.-</ecNumber>
    </recommendedName>
</protein>
<dbReference type="PANTHER" id="PTHR43165:SF1">
    <property type="entry name" value="PHOSPHODIESTERASE MJ0936"/>
    <property type="match status" value="1"/>
</dbReference>
<evidence type="ECO:0000259" key="3">
    <source>
        <dbReference type="Pfam" id="PF12850"/>
    </source>
</evidence>
<name>A0A1F2WFV1_9ACTN</name>